<organism evidence="3 4">
    <name type="scientific">Faecalibaculum rodentium</name>
    <dbReference type="NCBI Taxonomy" id="1702221"/>
    <lineage>
        <taxon>Bacteria</taxon>
        <taxon>Bacillati</taxon>
        <taxon>Bacillota</taxon>
        <taxon>Erysipelotrichia</taxon>
        <taxon>Erysipelotrichales</taxon>
        <taxon>Erysipelotrichaceae</taxon>
        <taxon>Faecalibaculum</taxon>
    </lineage>
</organism>
<keyword evidence="4" id="KW-1185">Reference proteome</keyword>
<proteinExistence type="predicted"/>
<feature type="domain" description="DHHA1" evidence="2">
    <location>
        <begin position="239"/>
        <end position="299"/>
    </location>
</feature>
<dbReference type="Gene3D" id="3.10.310.30">
    <property type="match status" value="1"/>
</dbReference>
<sequence length="312" mass="34219">MLEKIWEKIQAAPVITLFRHVNPDPDALGSQRGLKRALEHIFPDKQVYALGEMSKDGFEMDQVSPDAVKQSLAILLDTSNRDRIDGKDLYELAADTIRLDHHVKVEDLATLDYVDEAASATGEIVAQLLQVNGQHPGSAAAQDLYRALTADSQRFTTGNTRPESLMAGAWLLQEGADVVADLLASSRTSMQAWRYQNCIRSTAVQMQKFLFSVMEPQDYLQYGLAETDARENVFVLSGCAEVQIWALFTRCADGTFAASLRSRQLEVRDIAESFGGGGHICAAGIKGLSSVKLTDLITQLAARSLEEPVSQV</sequence>
<dbReference type="InterPro" id="IPR051319">
    <property type="entry name" value="Oligoribo/pAp-PDE_c-di-AMP_PDE"/>
</dbReference>
<dbReference type="RefSeq" id="WP_067556096.1">
    <property type="nucleotide sequence ID" value="NZ_CAMTBT010000023.1"/>
</dbReference>
<dbReference type="PATRIC" id="fig|1702221.3.peg.964"/>
<name>A0A140DU04_9FIRM</name>
<dbReference type="SUPFAM" id="SSF64182">
    <property type="entry name" value="DHH phosphoesterases"/>
    <property type="match status" value="1"/>
</dbReference>
<dbReference type="KEGG" id="fro:AALO17_09970"/>
<dbReference type="Proteomes" id="UP000069771">
    <property type="component" value="Chromosome"/>
</dbReference>
<evidence type="ECO:0000313" key="4">
    <source>
        <dbReference type="Proteomes" id="UP000069771"/>
    </source>
</evidence>
<dbReference type="GeneID" id="78477777"/>
<dbReference type="InterPro" id="IPR038763">
    <property type="entry name" value="DHH_sf"/>
</dbReference>
<protein>
    <submittedName>
        <fullName evidence="3">Uncharacterized protein</fullName>
    </submittedName>
</protein>
<dbReference type="Pfam" id="PF01368">
    <property type="entry name" value="DHH"/>
    <property type="match status" value="1"/>
</dbReference>
<feature type="domain" description="DDH" evidence="1">
    <location>
        <begin position="15"/>
        <end position="135"/>
    </location>
</feature>
<dbReference type="InterPro" id="IPR003156">
    <property type="entry name" value="DHHA1_dom"/>
</dbReference>
<dbReference type="PANTHER" id="PTHR47618:SF1">
    <property type="entry name" value="BIFUNCTIONAL OLIGORIBONUCLEASE AND PAP PHOSPHATASE NRNA"/>
    <property type="match status" value="1"/>
</dbReference>
<evidence type="ECO:0000313" key="3">
    <source>
        <dbReference type="EMBL" id="AMK54131.1"/>
    </source>
</evidence>
<dbReference type="OrthoDB" id="9803668at2"/>
<accession>A0A140DU04</accession>
<dbReference type="STRING" id="1702221.AALO17_09970"/>
<dbReference type="Gene3D" id="3.90.1640.10">
    <property type="entry name" value="inorganic pyrophosphatase (n-terminal core)"/>
    <property type="match status" value="1"/>
</dbReference>
<dbReference type="PANTHER" id="PTHR47618">
    <property type="entry name" value="BIFUNCTIONAL OLIGORIBONUCLEASE AND PAP PHOSPHATASE NRNA"/>
    <property type="match status" value="1"/>
</dbReference>
<evidence type="ECO:0000259" key="1">
    <source>
        <dbReference type="Pfam" id="PF01368"/>
    </source>
</evidence>
<gene>
    <name evidence="3" type="ORF">AALO17_09970</name>
</gene>
<evidence type="ECO:0000259" key="2">
    <source>
        <dbReference type="Pfam" id="PF02272"/>
    </source>
</evidence>
<dbReference type="GO" id="GO:0003676">
    <property type="term" value="F:nucleic acid binding"/>
    <property type="evidence" value="ECO:0007669"/>
    <property type="project" value="InterPro"/>
</dbReference>
<dbReference type="Pfam" id="PF02272">
    <property type="entry name" value="DHHA1"/>
    <property type="match status" value="1"/>
</dbReference>
<reference evidence="3 4" key="1">
    <citation type="journal article" date="2016" name="Gut Pathog.">
        <title>Whole genome sequencing of "Faecalibaculum rodentium" ALO17, isolated from C57BL/6J laboratory mouse feces.</title>
        <authorList>
            <person name="Lim S."/>
            <person name="Chang D.H."/>
            <person name="Ahn S."/>
            <person name="Kim B.C."/>
        </authorList>
    </citation>
    <scope>NUCLEOTIDE SEQUENCE [LARGE SCALE GENOMIC DNA]</scope>
    <source>
        <strain evidence="3 4">Alo17</strain>
    </source>
</reference>
<dbReference type="EMBL" id="CP011391">
    <property type="protein sequence ID" value="AMK54131.1"/>
    <property type="molecule type" value="Genomic_DNA"/>
</dbReference>
<dbReference type="InterPro" id="IPR001667">
    <property type="entry name" value="DDH_dom"/>
</dbReference>
<dbReference type="AlphaFoldDB" id="A0A140DU04"/>